<comment type="caution">
    <text evidence="5">The sequence shown here is derived from an EMBL/GenBank/DDBJ whole genome shotgun (WGS) entry which is preliminary data.</text>
</comment>
<dbReference type="Gene3D" id="1.10.10.10">
    <property type="entry name" value="Winged helix-like DNA-binding domain superfamily/Winged helix DNA-binding domain"/>
    <property type="match status" value="1"/>
</dbReference>
<dbReference type="InterPro" id="IPR008920">
    <property type="entry name" value="TF_FadR/GntR_C"/>
</dbReference>
<dbReference type="GO" id="GO:0003700">
    <property type="term" value="F:DNA-binding transcription factor activity"/>
    <property type="evidence" value="ECO:0007669"/>
    <property type="project" value="InterPro"/>
</dbReference>
<dbReference type="GO" id="GO:0003677">
    <property type="term" value="F:DNA binding"/>
    <property type="evidence" value="ECO:0007669"/>
    <property type="project" value="UniProtKB-KW"/>
</dbReference>
<sequence length="265" mass="29292">MNDANPIPDLLTAIQEDVRRRTEAAGNRQRRYELLADALRDRILSGELKEGASLPGERDFVAMTGLGRGSVREAIRILESEGLLSPKSPGRYGQSVVQPAPDSSVHRQLELFVRGASISSVDLIETRLALEPTLARLAARNRDAADIARLRAVTADMAATDLADRRRLKQLNSDWHVAVARASHNELLTAIMIGVSNAHDMANALERYGDDSHSRLMIAAHERILAAIEDGDEEAAMRRMARHLDAYSRTLAQHLPEELSLNREN</sequence>
<dbReference type="InterPro" id="IPR000524">
    <property type="entry name" value="Tscrpt_reg_HTH_GntR"/>
</dbReference>
<keyword evidence="6" id="KW-1185">Reference proteome</keyword>
<dbReference type="PRINTS" id="PR00035">
    <property type="entry name" value="HTHGNTR"/>
</dbReference>
<dbReference type="RefSeq" id="WP_160383585.1">
    <property type="nucleotide sequence ID" value="NZ_WNXQ01000010.1"/>
</dbReference>
<dbReference type="InterPro" id="IPR036390">
    <property type="entry name" value="WH_DNA-bd_sf"/>
</dbReference>
<dbReference type="PANTHER" id="PTHR43537">
    <property type="entry name" value="TRANSCRIPTIONAL REGULATOR, GNTR FAMILY"/>
    <property type="match status" value="1"/>
</dbReference>
<dbReference type="PROSITE" id="PS50949">
    <property type="entry name" value="HTH_GNTR"/>
    <property type="match status" value="1"/>
</dbReference>
<evidence type="ECO:0000256" key="3">
    <source>
        <dbReference type="ARBA" id="ARBA00023163"/>
    </source>
</evidence>
<dbReference type="Gene3D" id="1.20.120.530">
    <property type="entry name" value="GntR ligand-binding domain-like"/>
    <property type="match status" value="1"/>
</dbReference>
<dbReference type="EMBL" id="WNXQ01000010">
    <property type="protein sequence ID" value="MWB79372.1"/>
    <property type="molecule type" value="Genomic_DNA"/>
</dbReference>
<evidence type="ECO:0000256" key="1">
    <source>
        <dbReference type="ARBA" id="ARBA00023015"/>
    </source>
</evidence>
<evidence type="ECO:0000259" key="4">
    <source>
        <dbReference type="PROSITE" id="PS50949"/>
    </source>
</evidence>
<name>A0A844WEU9_9RHOB</name>
<dbReference type="SUPFAM" id="SSF48008">
    <property type="entry name" value="GntR ligand-binding domain-like"/>
    <property type="match status" value="1"/>
</dbReference>
<dbReference type="CDD" id="cd07377">
    <property type="entry name" value="WHTH_GntR"/>
    <property type="match status" value="1"/>
</dbReference>
<keyword evidence="2" id="KW-0238">DNA-binding</keyword>
<dbReference type="SMART" id="SM00895">
    <property type="entry name" value="FCD"/>
    <property type="match status" value="1"/>
</dbReference>
<dbReference type="Proteomes" id="UP000443843">
    <property type="component" value="Unassembled WGS sequence"/>
</dbReference>
<keyword evidence="3" id="KW-0804">Transcription</keyword>
<keyword evidence="1" id="KW-0805">Transcription regulation</keyword>
<reference evidence="5 6" key="1">
    <citation type="submission" date="2019-11" db="EMBL/GenBank/DDBJ databases">
        <title>Pseudooceanicola pacifica sp. nov., isolated from deep-sea sediment of the Pacific Ocean.</title>
        <authorList>
            <person name="Lyu L."/>
        </authorList>
    </citation>
    <scope>NUCLEOTIDE SEQUENCE [LARGE SCALE GENOMIC DNA]</scope>
    <source>
        <strain evidence="5 6">216_PA32_1</strain>
    </source>
</reference>
<gene>
    <name evidence="5" type="ORF">GLS40_15135</name>
</gene>
<organism evidence="5 6">
    <name type="scientific">Pseudooceanicola pacificus</name>
    <dbReference type="NCBI Taxonomy" id="2676438"/>
    <lineage>
        <taxon>Bacteria</taxon>
        <taxon>Pseudomonadati</taxon>
        <taxon>Pseudomonadota</taxon>
        <taxon>Alphaproteobacteria</taxon>
        <taxon>Rhodobacterales</taxon>
        <taxon>Paracoccaceae</taxon>
        <taxon>Pseudooceanicola</taxon>
    </lineage>
</organism>
<evidence type="ECO:0000313" key="5">
    <source>
        <dbReference type="EMBL" id="MWB79372.1"/>
    </source>
</evidence>
<proteinExistence type="predicted"/>
<evidence type="ECO:0000256" key="2">
    <source>
        <dbReference type="ARBA" id="ARBA00023125"/>
    </source>
</evidence>
<feature type="domain" description="HTH gntR-type" evidence="4">
    <location>
        <begin position="29"/>
        <end position="99"/>
    </location>
</feature>
<dbReference type="Pfam" id="PF07729">
    <property type="entry name" value="FCD"/>
    <property type="match status" value="1"/>
</dbReference>
<dbReference type="SMART" id="SM00345">
    <property type="entry name" value="HTH_GNTR"/>
    <property type="match status" value="1"/>
</dbReference>
<dbReference type="SUPFAM" id="SSF46785">
    <property type="entry name" value="Winged helix' DNA-binding domain"/>
    <property type="match status" value="1"/>
</dbReference>
<dbReference type="InterPro" id="IPR036388">
    <property type="entry name" value="WH-like_DNA-bd_sf"/>
</dbReference>
<dbReference type="AlphaFoldDB" id="A0A844WEU9"/>
<accession>A0A844WEU9</accession>
<evidence type="ECO:0000313" key="6">
    <source>
        <dbReference type="Proteomes" id="UP000443843"/>
    </source>
</evidence>
<dbReference type="InterPro" id="IPR011711">
    <property type="entry name" value="GntR_C"/>
</dbReference>
<dbReference type="PANTHER" id="PTHR43537:SF44">
    <property type="entry name" value="GNTR FAMILY REGULATORY PROTEIN"/>
    <property type="match status" value="1"/>
</dbReference>
<dbReference type="Pfam" id="PF00392">
    <property type="entry name" value="GntR"/>
    <property type="match status" value="1"/>
</dbReference>
<protein>
    <submittedName>
        <fullName evidence="5">FCD domain-containing protein</fullName>
    </submittedName>
</protein>